<gene>
    <name evidence="1" type="ORF">COT91_04555</name>
</gene>
<evidence type="ECO:0000313" key="1">
    <source>
        <dbReference type="EMBL" id="PIR96832.1"/>
    </source>
</evidence>
<accession>A0A2H0VCK2</accession>
<proteinExistence type="predicted"/>
<comment type="caution">
    <text evidence="1">The sequence shown here is derived from an EMBL/GenBank/DDBJ whole genome shotgun (WGS) entry which is preliminary data.</text>
</comment>
<name>A0A2H0VCK2_9BACT</name>
<protein>
    <submittedName>
        <fullName evidence="1">Uncharacterized protein</fullName>
    </submittedName>
</protein>
<dbReference type="EMBL" id="PFAJ01000060">
    <property type="protein sequence ID" value="PIR96832.1"/>
    <property type="molecule type" value="Genomic_DNA"/>
</dbReference>
<organism evidence="1 2">
    <name type="scientific">Candidatus Doudnabacteria bacterium CG10_big_fil_rev_8_21_14_0_10_41_10</name>
    <dbReference type="NCBI Taxonomy" id="1974551"/>
    <lineage>
        <taxon>Bacteria</taxon>
        <taxon>Candidatus Doudnaibacteriota</taxon>
    </lineage>
</organism>
<dbReference type="AlphaFoldDB" id="A0A2H0VCK2"/>
<sequence length="450" mass="48921">MIVTMIFETVETNGPDGSSTILAQNPPGPVQQITLGPPSPGTLPISKASSVSSLTVCQDKVAVQSGESVDLSAFITMADGTINTDFSITPFSFDEDVVQVGQGQNGKIEIRIKHLPSSLNEFGEDPLGQTTQIITATIHPNAAGTDKSLDQNIYIEIIPNDYLGIVPPVSANCVIPLFTKQLSSGFTLDQLSPDELEMLTNYYTSNPLALPPTFIPGSFISDMIGLGDFIPNSTNGLPVKAAAMGYVFENGRYRQAFVLPEDTNLILNPNDPLTDPLVDQIADYTIKGIDYTGKGIATGVMIKLIACGADCFDVYYPTFIFEAVHAQLAFLTNPVTMAIGITAGIISGVNELDKKRKLAHYKQDDSQIADDMMSNIRLIMDTYNSNRAPTAEEEKGAHDLSVLMVGLLFNSYVEYFKLPNSVESQKVYVEQFIQTMDQTLNQRLTDFETP</sequence>
<dbReference type="Proteomes" id="UP000230557">
    <property type="component" value="Unassembled WGS sequence"/>
</dbReference>
<evidence type="ECO:0000313" key="2">
    <source>
        <dbReference type="Proteomes" id="UP000230557"/>
    </source>
</evidence>
<reference evidence="2" key="1">
    <citation type="submission" date="2017-09" db="EMBL/GenBank/DDBJ databases">
        <title>Depth-based differentiation of microbial function through sediment-hosted aquifers and enrichment of novel symbionts in the deep terrestrial subsurface.</title>
        <authorList>
            <person name="Probst A.J."/>
            <person name="Ladd B."/>
            <person name="Jarett J.K."/>
            <person name="Geller-Mcgrath D.E."/>
            <person name="Sieber C.M.K."/>
            <person name="Emerson J.B."/>
            <person name="Anantharaman K."/>
            <person name="Thomas B.C."/>
            <person name="Malmstrom R."/>
            <person name="Stieglmeier M."/>
            <person name="Klingl A."/>
            <person name="Woyke T."/>
            <person name="Ryan C.M."/>
            <person name="Banfield J.F."/>
        </authorList>
    </citation>
    <scope>NUCLEOTIDE SEQUENCE [LARGE SCALE GENOMIC DNA]</scope>
</reference>